<feature type="transmembrane region" description="Helical" evidence="6">
    <location>
        <begin position="296"/>
        <end position="319"/>
    </location>
</feature>
<dbReference type="InterPro" id="IPR002528">
    <property type="entry name" value="MATE_fam"/>
</dbReference>
<feature type="transmembrane region" description="Helical" evidence="6">
    <location>
        <begin position="72"/>
        <end position="89"/>
    </location>
</feature>
<dbReference type="RefSeq" id="WP_231909946.1">
    <property type="nucleotide sequence ID" value="NZ_CP014227.1"/>
</dbReference>
<name>A0AAX2GXQ6_9FLAO</name>
<evidence type="ECO:0000256" key="4">
    <source>
        <dbReference type="ARBA" id="ARBA00022989"/>
    </source>
</evidence>
<dbReference type="GO" id="GO:0005886">
    <property type="term" value="C:plasma membrane"/>
    <property type="evidence" value="ECO:0007669"/>
    <property type="project" value="UniProtKB-SubCell"/>
</dbReference>
<protein>
    <submittedName>
        <fullName evidence="7">Multidrug export protein mepA</fullName>
    </submittedName>
</protein>
<feature type="transmembrane region" description="Helical" evidence="6">
    <location>
        <begin position="101"/>
        <end position="121"/>
    </location>
</feature>
<dbReference type="Proteomes" id="UP000215539">
    <property type="component" value="Chromosome 1"/>
</dbReference>
<dbReference type="AlphaFoldDB" id="A0AAX2GXQ6"/>
<reference evidence="7 8" key="1">
    <citation type="submission" date="2017-06" db="EMBL/GenBank/DDBJ databases">
        <authorList>
            <consortium name="Pathogen Informatics"/>
        </authorList>
    </citation>
    <scope>NUCLEOTIDE SEQUENCE [LARGE SCALE GENOMIC DNA]</scope>
    <source>
        <strain evidence="7 8">NCTC12947</strain>
    </source>
</reference>
<dbReference type="InterPro" id="IPR051327">
    <property type="entry name" value="MATE_MepA_subfamily"/>
</dbReference>
<keyword evidence="3 6" id="KW-0812">Transmembrane</keyword>
<keyword evidence="4 6" id="KW-1133">Transmembrane helix</keyword>
<feature type="transmembrane region" description="Helical" evidence="6">
    <location>
        <begin position="184"/>
        <end position="202"/>
    </location>
</feature>
<evidence type="ECO:0000256" key="3">
    <source>
        <dbReference type="ARBA" id="ARBA00022692"/>
    </source>
</evidence>
<feature type="transmembrane region" description="Helical" evidence="6">
    <location>
        <begin position="214"/>
        <end position="235"/>
    </location>
</feature>
<feature type="transmembrane region" description="Helical" evidence="6">
    <location>
        <begin position="32"/>
        <end position="52"/>
    </location>
</feature>
<evidence type="ECO:0000256" key="1">
    <source>
        <dbReference type="ARBA" id="ARBA00004651"/>
    </source>
</evidence>
<comment type="subcellular location">
    <subcellularLocation>
        <location evidence="1">Cell membrane</location>
        <topology evidence="1">Multi-pass membrane protein</topology>
    </subcellularLocation>
</comment>
<evidence type="ECO:0000313" key="7">
    <source>
        <dbReference type="EMBL" id="SNV09714.1"/>
    </source>
</evidence>
<dbReference type="Pfam" id="PF01554">
    <property type="entry name" value="MatE"/>
    <property type="match status" value="2"/>
</dbReference>
<dbReference type="PANTHER" id="PTHR43823">
    <property type="entry name" value="SPORULATION PROTEIN YKVU"/>
    <property type="match status" value="1"/>
</dbReference>
<feature type="transmembrane region" description="Helical" evidence="6">
    <location>
        <begin position="326"/>
        <end position="347"/>
    </location>
</feature>
<dbReference type="GO" id="GO:0015297">
    <property type="term" value="F:antiporter activity"/>
    <property type="evidence" value="ECO:0007669"/>
    <property type="project" value="InterPro"/>
</dbReference>
<feature type="transmembrane region" description="Helical" evidence="6">
    <location>
        <begin position="256"/>
        <end position="276"/>
    </location>
</feature>
<evidence type="ECO:0000256" key="2">
    <source>
        <dbReference type="ARBA" id="ARBA00022475"/>
    </source>
</evidence>
<gene>
    <name evidence="7" type="primary">mepA</name>
    <name evidence="7" type="ORF">SAMEA44541418_01214</name>
</gene>
<proteinExistence type="predicted"/>
<dbReference type="PANTHER" id="PTHR43823:SF3">
    <property type="entry name" value="MULTIDRUG EXPORT PROTEIN MEPA"/>
    <property type="match status" value="1"/>
</dbReference>
<keyword evidence="2" id="KW-1003">Cell membrane</keyword>
<dbReference type="EMBL" id="LT906449">
    <property type="protein sequence ID" value="SNV09714.1"/>
    <property type="molecule type" value="Genomic_DNA"/>
</dbReference>
<feature type="transmembrane region" description="Helical" evidence="6">
    <location>
        <begin position="133"/>
        <end position="151"/>
    </location>
</feature>
<feature type="transmembrane region" description="Helical" evidence="6">
    <location>
        <begin position="353"/>
        <end position="372"/>
    </location>
</feature>
<organism evidence="7 8">
    <name type="scientific">Capnocytophaga haemolytica</name>
    <dbReference type="NCBI Taxonomy" id="45243"/>
    <lineage>
        <taxon>Bacteria</taxon>
        <taxon>Pseudomonadati</taxon>
        <taxon>Bacteroidota</taxon>
        <taxon>Flavobacteriia</taxon>
        <taxon>Flavobacteriales</taxon>
        <taxon>Flavobacteriaceae</taxon>
        <taxon>Capnocytophaga</taxon>
    </lineage>
</organism>
<evidence type="ECO:0000256" key="5">
    <source>
        <dbReference type="ARBA" id="ARBA00023136"/>
    </source>
</evidence>
<sequence>MVIAISVGMGSLTLMSVGLGANNHQRATDAMATGYISLLVISLFMTIVLLFFSEDLVRFFGANERLFPHALGYIRGLTFIIPLTLTFYSDEVLKALGHPKFSMCIMSFAVLLNIVLSWYMVSVLGWGTMGSSVATGISFTAALLIALALILNPKQKLHLFKGRFSWELLAKAVYNGSSEGVSELASAVSIFVINLTIVHLLGAEGVAAFTVINYLNFIGILLFLGISNGLVPVLSYNYGAKNFQRVKRIFSTTLRVILLIGLCIFCLLQLYGVRIMELFFKDTNSSEVLAIAAEGLSVYAFIFLLSGFNILTTSFFTSLEHAHDSIIVAALRGFVFIVLGVKILSYIFGIAGVWIAIPFAELLTFLVALYLLRRVYKTLV</sequence>
<evidence type="ECO:0000256" key="6">
    <source>
        <dbReference type="SAM" id="Phobius"/>
    </source>
</evidence>
<evidence type="ECO:0000313" key="8">
    <source>
        <dbReference type="Proteomes" id="UP000215539"/>
    </source>
</evidence>
<accession>A0AAX2GXQ6</accession>
<keyword evidence="5 6" id="KW-0472">Membrane</keyword>
<dbReference type="GO" id="GO:0042910">
    <property type="term" value="F:xenobiotic transmembrane transporter activity"/>
    <property type="evidence" value="ECO:0007669"/>
    <property type="project" value="InterPro"/>
</dbReference>